<sequence>MVSLTDVRKSNAQIPTALPKQLVAVFAGATSGIGESTLKTFVSYAVEPRIYLFARTPASAERVIAECRQLNPQGEYIFVKVDLGLIKETDRACEEVQNKEKLVNLVVLSAGELSFDRKLTSEGLNHFLAASTYTRVRIVQQLLPLLIIASQTTSLARVLDVAGGTKEGEVNLSDLGALNMPLTSLRPHLTSMHTLALEVLAQQASTVSFVHDFPGAVHSSLHKNVSGWGGLFFFIVMETAYWLLGRLFYVPIEECGERHVFFATSEQYKPKDGRANGVSLTEGMISGTGSDGQSGSGVYSIDWDGEGPSKGAEIALREMRRNGTREVIWRHFEEQFERASQRATS</sequence>
<dbReference type="GO" id="GO:0016491">
    <property type="term" value="F:oxidoreductase activity"/>
    <property type="evidence" value="ECO:0007669"/>
    <property type="project" value="UniProtKB-KW"/>
</dbReference>
<dbReference type="Gene3D" id="3.40.50.720">
    <property type="entry name" value="NAD(P)-binding Rossmann-like Domain"/>
    <property type="match status" value="1"/>
</dbReference>
<dbReference type="Pfam" id="PF00106">
    <property type="entry name" value="adh_short"/>
    <property type="match status" value="1"/>
</dbReference>
<dbReference type="InterPro" id="IPR052228">
    <property type="entry name" value="Sec_Metab_Biosynth_Oxidored"/>
</dbReference>
<dbReference type="RefSeq" id="XP_040790192.1">
    <property type="nucleotide sequence ID" value="XM_040937666.1"/>
</dbReference>
<evidence type="ECO:0000313" key="3">
    <source>
        <dbReference type="Proteomes" id="UP000800039"/>
    </source>
</evidence>
<evidence type="ECO:0008006" key="4">
    <source>
        <dbReference type="Google" id="ProtNLM"/>
    </source>
</evidence>
<organism evidence="2 3">
    <name type="scientific">Cucurbitaria berberidis CBS 394.84</name>
    <dbReference type="NCBI Taxonomy" id="1168544"/>
    <lineage>
        <taxon>Eukaryota</taxon>
        <taxon>Fungi</taxon>
        <taxon>Dikarya</taxon>
        <taxon>Ascomycota</taxon>
        <taxon>Pezizomycotina</taxon>
        <taxon>Dothideomycetes</taxon>
        <taxon>Pleosporomycetidae</taxon>
        <taxon>Pleosporales</taxon>
        <taxon>Pleosporineae</taxon>
        <taxon>Cucurbitariaceae</taxon>
        <taxon>Cucurbitaria</taxon>
    </lineage>
</organism>
<proteinExistence type="predicted"/>
<dbReference type="GeneID" id="63854916"/>
<comment type="caution">
    <text evidence="2">The sequence shown here is derived from an EMBL/GenBank/DDBJ whole genome shotgun (WGS) entry which is preliminary data.</text>
</comment>
<evidence type="ECO:0000313" key="2">
    <source>
        <dbReference type="EMBL" id="KAF1847629.1"/>
    </source>
</evidence>
<accession>A0A9P4GLZ0</accession>
<dbReference type="Proteomes" id="UP000800039">
    <property type="component" value="Unassembled WGS sequence"/>
</dbReference>
<evidence type="ECO:0000256" key="1">
    <source>
        <dbReference type="ARBA" id="ARBA00023002"/>
    </source>
</evidence>
<dbReference type="OrthoDB" id="2898509at2759"/>
<dbReference type="SUPFAM" id="SSF51735">
    <property type="entry name" value="NAD(P)-binding Rossmann-fold domains"/>
    <property type="match status" value="1"/>
</dbReference>
<dbReference type="InterPro" id="IPR002347">
    <property type="entry name" value="SDR_fam"/>
</dbReference>
<reference evidence="2" key="1">
    <citation type="submission" date="2020-01" db="EMBL/GenBank/DDBJ databases">
        <authorList>
            <consortium name="DOE Joint Genome Institute"/>
            <person name="Haridas S."/>
            <person name="Albert R."/>
            <person name="Binder M."/>
            <person name="Bloem J."/>
            <person name="Labutti K."/>
            <person name="Salamov A."/>
            <person name="Andreopoulos B."/>
            <person name="Baker S.E."/>
            <person name="Barry K."/>
            <person name="Bills G."/>
            <person name="Bluhm B.H."/>
            <person name="Cannon C."/>
            <person name="Castanera R."/>
            <person name="Culley D.E."/>
            <person name="Daum C."/>
            <person name="Ezra D."/>
            <person name="Gonzalez J.B."/>
            <person name="Henrissat B."/>
            <person name="Kuo A."/>
            <person name="Liang C."/>
            <person name="Lipzen A."/>
            <person name="Lutzoni F."/>
            <person name="Magnuson J."/>
            <person name="Mondo S."/>
            <person name="Nolan M."/>
            <person name="Ohm R."/>
            <person name="Pangilinan J."/>
            <person name="Park H.-J."/>
            <person name="Ramirez L."/>
            <person name="Alfaro M."/>
            <person name="Sun H."/>
            <person name="Tritt A."/>
            <person name="Yoshinaga Y."/>
            <person name="Zwiers L.-H."/>
            <person name="Turgeon B.G."/>
            <person name="Goodwin S.B."/>
            <person name="Spatafora J.W."/>
            <person name="Crous P.W."/>
            <person name="Grigoriev I.V."/>
        </authorList>
    </citation>
    <scope>NUCLEOTIDE SEQUENCE</scope>
    <source>
        <strain evidence="2">CBS 394.84</strain>
    </source>
</reference>
<keyword evidence="1" id="KW-0560">Oxidoreductase</keyword>
<gene>
    <name evidence="2" type="ORF">K460DRAFT_414341</name>
</gene>
<keyword evidence="3" id="KW-1185">Reference proteome</keyword>
<dbReference type="InterPro" id="IPR036291">
    <property type="entry name" value="NAD(P)-bd_dom_sf"/>
</dbReference>
<name>A0A9P4GLZ0_9PLEO</name>
<dbReference type="PANTHER" id="PTHR47534:SF3">
    <property type="entry name" value="ALCOHOL DEHYDROGENASE-LIKE C-TERMINAL DOMAIN-CONTAINING PROTEIN"/>
    <property type="match status" value="1"/>
</dbReference>
<dbReference type="PANTHER" id="PTHR47534">
    <property type="entry name" value="YALI0E05731P"/>
    <property type="match status" value="1"/>
</dbReference>
<dbReference type="AlphaFoldDB" id="A0A9P4GLZ0"/>
<dbReference type="EMBL" id="ML976615">
    <property type="protein sequence ID" value="KAF1847629.1"/>
    <property type="molecule type" value="Genomic_DNA"/>
</dbReference>
<protein>
    <recommendedName>
        <fullName evidence="4">NAD(P)-binding protein</fullName>
    </recommendedName>
</protein>